<keyword evidence="7 9" id="KW-0472">Membrane</keyword>
<reference evidence="10 11" key="1">
    <citation type="submission" date="2019-06" db="EMBL/GenBank/DDBJ databases">
        <title>Sequencing the genomes of 1000 actinobacteria strains.</title>
        <authorList>
            <person name="Klenk H.-P."/>
        </authorList>
    </citation>
    <scope>NUCLEOTIDE SEQUENCE [LARGE SCALE GENOMIC DNA]</scope>
    <source>
        <strain evidence="10 11">DSM 45679</strain>
    </source>
</reference>
<feature type="transmembrane region" description="Helical" evidence="9">
    <location>
        <begin position="381"/>
        <end position="400"/>
    </location>
</feature>
<dbReference type="PANTHER" id="PTHR33908">
    <property type="entry name" value="MANNOSYLTRANSFERASE YKCB-RELATED"/>
    <property type="match status" value="1"/>
</dbReference>
<feature type="region of interest" description="Disordered" evidence="8">
    <location>
        <begin position="565"/>
        <end position="586"/>
    </location>
</feature>
<proteinExistence type="predicted"/>
<evidence type="ECO:0008006" key="12">
    <source>
        <dbReference type="Google" id="ProtNLM"/>
    </source>
</evidence>
<evidence type="ECO:0000256" key="9">
    <source>
        <dbReference type="SAM" id="Phobius"/>
    </source>
</evidence>
<sequence length="586" mass="62834">MTASTLDKQPVEESDGGRSGGRRAGLGRWAGRPLPLLSVLIGTVAIGWHATVYGYWIVDDAGITFAYARSVAEGLGPVVQRGADPVEGFSNPTWMLLLALGRLLGLFDNGTLFGVPDYVLFPKALALLCCAGILTLCYRAAAKVTSRPWLATGAIGLVLAAIPSFVIWSFSGLANSLFALAITALAVLLFRAVLDGRLLSSRVALLAGGLAAFAALTRPEGLIYAGSYPLVALAVVRRHAVGGGIRRAALSLAAFAVPVGGYFCWRYLEFGRLVSNPSVAKKQGLPGLDDLTRPGELVDYAGALTVLLLAVLLGMVLARRVWWRPGLLALLVPLGLALLAFAVLRDDWMAQHRFATPVWVLGALVGTLTAIEALRQLGRRARALGVVGLVTVLASSAASFEAAASEFRATPNISMCFVADRMGRGFNTYADMLGLEQGSLLLPDLGGSALTSRLRLHDMAGLVSARFADYIAADDKEGQRDYVFEEIKPTFIHSHAPWSELNGIPSDPRLARDYYEIYRYDYGEDRPPNGDWVRKEVVPDQATLAELRAYAGTAMAEIDRKAGGREWPRRKCGPALHRGQTTTGLT</sequence>
<feature type="transmembrane region" description="Helical" evidence="9">
    <location>
        <begin position="149"/>
        <end position="170"/>
    </location>
</feature>
<keyword evidence="2" id="KW-1003">Cell membrane</keyword>
<comment type="subcellular location">
    <subcellularLocation>
        <location evidence="1">Cell membrane</location>
        <topology evidence="1">Multi-pass membrane protein</topology>
    </subcellularLocation>
</comment>
<feature type="transmembrane region" description="Helical" evidence="9">
    <location>
        <begin position="118"/>
        <end position="137"/>
    </location>
</feature>
<dbReference type="RefSeq" id="WP_142000880.1">
    <property type="nucleotide sequence ID" value="NZ_VFML01000001.1"/>
</dbReference>
<evidence type="ECO:0000313" key="11">
    <source>
        <dbReference type="Proteomes" id="UP000320876"/>
    </source>
</evidence>
<dbReference type="InterPro" id="IPR050297">
    <property type="entry name" value="LipidA_mod_glycosyltrf_83"/>
</dbReference>
<evidence type="ECO:0000256" key="4">
    <source>
        <dbReference type="ARBA" id="ARBA00022679"/>
    </source>
</evidence>
<feature type="transmembrane region" description="Helical" evidence="9">
    <location>
        <begin position="248"/>
        <end position="268"/>
    </location>
</feature>
<evidence type="ECO:0000256" key="3">
    <source>
        <dbReference type="ARBA" id="ARBA00022676"/>
    </source>
</evidence>
<keyword evidence="6 9" id="KW-1133">Transmembrane helix</keyword>
<feature type="transmembrane region" description="Helical" evidence="9">
    <location>
        <begin position="356"/>
        <end position="374"/>
    </location>
</feature>
<feature type="transmembrane region" description="Helical" evidence="9">
    <location>
        <begin position="325"/>
        <end position="344"/>
    </location>
</feature>
<feature type="transmembrane region" description="Helical" evidence="9">
    <location>
        <begin position="176"/>
        <end position="194"/>
    </location>
</feature>
<evidence type="ECO:0000256" key="5">
    <source>
        <dbReference type="ARBA" id="ARBA00022692"/>
    </source>
</evidence>
<dbReference type="GO" id="GO:0016763">
    <property type="term" value="F:pentosyltransferase activity"/>
    <property type="evidence" value="ECO:0007669"/>
    <property type="project" value="TreeGrafter"/>
</dbReference>
<keyword evidence="11" id="KW-1185">Reference proteome</keyword>
<organism evidence="10 11">
    <name type="scientific">Amycolatopsis cihanbeyliensis</name>
    <dbReference type="NCBI Taxonomy" id="1128664"/>
    <lineage>
        <taxon>Bacteria</taxon>
        <taxon>Bacillati</taxon>
        <taxon>Actinomycetota</taxon>
        <taxon>Actinomycetes</taxon>
        <taxon>Pseudonocardiales</taxon>
        <taxon>Pseudonocardiaceae</taxon>
        <taxon>Amycolatopsis</taxon>
    </lineage>
</organism>
<keyword evidence="4" id="KW-0808">Transferase</keyword>
<feature type="region of interest" description="Disordered" evidence="8">
    <location>
        <begin position="1"/>
        <end position="24"/>
    </location>
</feature>
<evidence type="ECO:0000256" key="6">
    <source>
        <dbReference type="ARBA" id="ARBA00022989"/>
    </source>
</evidence>
<dbReference type="OrthoDB" id="3946755at2"/>
<keyword evidence="5 9" id="KW-0812">Transmembrane</keyword>
<dbReference type="EMBL" id="VFML01000001">
    <property type="protein sequence ID" value="TQJ05334.1"/>
    <property type="molecule type" value="Genomic_DNA"/>
</dbReference>
<feature type="transmembrane region" description="Helical" evidence="9">
    <location>
        <begin position="222"/>
        <end position="241"/>
    </location>
</feature>
<feature type="transmembrane region" description="Helical" evidence="9">
    <location>
        <begin position="36"/>
        <end position="58"/>
    </location>
</feature>
<dbReference type="AlphaFoldDB" id="A0A542DQR0"/>
<protein>
    <recommendedName>
        <fullName evidence="12">4-amino-4-deoxy-L-arabinose transferase-like glycosyltransferase</fullName>
    </recommendedName>
</protein>
<accession>A0A542DQR0</accession>
<dbReference type="GO" id="GO:0005886">
    <property type="term" value="C:plasma membrane"/>
    <property type="evidence" value="ECO:0007669"/>
    <property type="project" value="UniProtKB-SubCell"/>
</dbReference>
<evidence type="ECO:0000256" key="7">
    <source>
        <dbReference type="ARBA" id="ARBA00023136"/>
    </source>
</evidence>
<evidence type="ECO:0000256" key="8">
    <source>
        <dbReference type="SAM" id="MobiDB-lite"/>
    </source>
</evidence>
<feature type="transmembrane region" description="Helical" evidence="9">
    <location>
        <begin position="199"/>
        <end position="216"/>
    </location>
</feature>
<dbReference type="PANTHER" id="PTHR33908:SF11">
    <property type="entry name" value="MEMBRANE PROTEIN"/>
    <property type="match status" value="1"/>
</dbReference>
<feature type="transmembrane region" description="Helical" evidence="9">
    <location>
        <begin position="300"/>
        <end position="318"/>
    </location>
</feature>
<name>A0A542DQR0_AMYCI</name>
<gene>
    <name evidence="10" type="ORF">FB471_5162</name>
</gene>
<comment type="caution">
    <text evidence="10">The sequence shown here is derived from an EMBL/GenBank/DDBJ whole genome shotgun (WGS) entry which is preliminary data.</text>
</comment>
<dbReference type="Proteomes" id="UP000320876">
    <property type="component" value="Unassembled WGS sequence"/>
</dbReference>
<dbReference type="GO" id="GO:0009103">
    <property type="term" value="P:lipopolysaccharide biosynthetic process"/>
    <property type="evidence" value="ECO:0007669"/>
    <property type="project" value="UniProtKB-ARBA"/>
</dbReference>
<evidence type="ECO:0000256" key="2">
    <source>
        <dbReference type="ARBA" id="ARBA00022475"/>
    </source>
</evidence>
<evidence type="ECO:0000256" key="1">
    <source>
        <dbReference type="ARBA" id="ARBA00004651"/>
    </source>
</evidence>
<keyword evidence="3" id="KW-0328">Glycosyltransferase</keyword>
<evidence type="ECO:0000313" key="10">
    <source>
        <dbReference type="EMBL" id="TQJ05334.1"/>
    </source>
</evidence>